<dbReference type="PANTHER" id="PTHR45776:SF2">
    <property type="entry name" value="MIP04163P"/>
    <property type="match status" value="1"/>
</dbReference>
<keyword evidence="4" id="KW-0804">Transcription</keyword>
<evidence type="ECO:0000256" key="6">
    <source>
        <dbReference type="SAM" id="MobiDB-lite"/>
    </source>
</evidence>
<comment type="caution">
    <text evidence="8">The sequence shown here is derived from an EMBL/GenBank/DDBJ whole genome shotgun (WGS) entry which is preliminary data.</text>
</comment>
<dbReference type="Gene3D" id="4.10.280.10">
    <property type="entry name" value="Helix-loop-helix DNA-binding domain"/>
    <property type="match status" value="1"/>
</dbReference>
<evidence type="ECO:0000313" key="8">
    <source>
        <dbReference type="EMBL" id="KAG2193808.1"/>
    </source>
</evidence>
<dbReference type="InterPro" id="IPR036638">
    <property type="entry name" value="HLH_DNA-bd_sf"/>
</dbReference>
<keyword evidence="2" id="KW-0805">Transcription regulation</keyword>
<dbReference type="SMART" id="SM00353">
    <property type="entry name" value="HLH"/>
    <property type="match status" value="1"/>
</dbReference>
<gene>
    <name evidence="8" type="ORF">INT47_002558</name>
</gene>
<dbReference type="SUPFAM" id="SSF47459">
    <property type="entry name" value="HLH, helix-loop-helix DNA-binding domain"/>
    <property type="match status" value="1"/>
</dbReference>
<reference evidence="8" key="1">
    <citation type="submission" date="2020-12" db="EMBL/GenBank/DDBJ databases">
        <title>Metabolic potential, ecology and presence of endohyphal bacteria is reflected in genomic diversity of Mucoromycotina.</title>
        <authorList>
            <person name="Muszewska A."/>
            <person name="Okrasinska A."/>
            <person name="Steczkiewicz K."/>
            <person name="Drgas O."/>
            <person name="Orlowska M."/>
            <person name="Perlinska-Lenart U."/>
            <person name="Aleksandrzak-Piekarczyk T."/>
            <person name="Szatraj K."/>
            <person name="Zielenkiewicz U."/>
            <person name="Pilsyk S."/>
            <person name="Malc E."/>
            <person name="Mieczkowski P."/>
            <person name="Kruszewska J.S."/>
            <person name="Biernat P."/>
            <person name="Pawlowska J."/>
        </authorList>
    </citation>
    <scope>NUCLEOTIDE SEQUENCE</scope>
    <source>
        <strain evidence="8">WA0000017839</strain>
    </source>
</reference>
<dbReference type="GO" id="GO:0000981">
    <property type="term" value="F:DNA-binding transcription factor activity, RNA polymerase II-specific"/>
    <property type="evidence" value="ECO:0007669"/>
    <property type="project" value="TreeGrafter"/>
</dbReference>
<accession>A0A8H7UVP5</accession>
<evidence type="ECO:0000256" key="2">
    <source>
        <dbReference type="ARBA" id="ARBA00023015"/>
    </source>
</evidence>
<name>A0A8H7UVP5_9FUNG</name>
<dbReference type="PANTHER" id="PTHR45776">
    <property type="entry name" value="MIP04163P"/>
    <property type="match status" value="1"/>
</dbReference>
<dbReference type="EMBL" id="JAEPRD010000215">
    <property type="protein sequence ID" value="KAG2193808.1"/>
    <property type="molecule type" value="Genomic_DNA"/>
</dbReference>
<keyword evidence="5" id="KW-0539">Nucleus</keyword>
<dbReference type="OrthoDB" id="690068at2759"/>
<dbReference type="Proteomes" id="UP000603453">
    <property type="component" value="Unassembled WGS sequence"/>
</dbReference>
<comment type="subcellular location">
    <subcellularLocation>
        <location evidence="1">Nucleus</location>
    </subcellularLocation>
</comment>
<evidence type="ECO:0000256" key="1">
    <source>
        <dbReference type="ARBA" id="ARBA00004123"/>
    </source>
</evidence>
<feature type="region of interest" description="Disordered" evidence="6">
    <location>
        <begin position="1"/>
        <end position="53"/>
    </location>
</feature>
<evidence type="ECO:0000313" key="9">
    <source>
        <dbReference type="Proteomes" id="UP000603453"/>
    </source>
</evidence>
<dbReference type="GO" id="GO:0000978">
    <property type="term" value="F:RNA polymerase II cis-regulatory region sequence-specific DNA binding"/>
    <property type="evidence" value="ECO:0007669"/>
    <property type="project" value="TreeGrafter"/>
</dbReference>
<dbReference type="Pfam" id="PF00010">
    <property type="entry name" value="HLH"/>
    <property type="match status" value="1"/>
</dbReference>
<organism evidence="8 9">
    <name type="scientific">Mucor saturninus</name>
    <dbReference type="NCBI Taxonomy" id="64648"/>
    <lineage>
        <taxon>Eukaryota</taxon>
        <taxon>Fungi</taxon>
        <taxon>Fungi incertae sedis</taxon>
        <taxon>Mucoromycota</taxon>
        <taxon>Mucoromycotina</taxon>
        <taxon>Mucoromycetes</taxon>
        <taxon>Mucorales</taxon>
        <taxon>Mucorineae</taxon>
        <taxon>Mucoraceae</taxon>
        <taxon>Mucor</taxon>
    </lineage>
</organism>
<feature type="compositionally biased region" description="Polar residues" evidence="6">
    <location>
        <begin position="1"/>
        <end position="10"/>
    </location>
</feature>
<evidence type="ECO:0000256" key="5">
    <source>
        <dbReference type="ARBA" id="ARBA00023242"/>
    </source>
</evidence>
<feature type="compositionally biased region" description="Polar residues" evidence="6">
    <location>
        <begin position="152"/>
        <end position="164"/>
    </location>
</feature>
<dbReference type="AlphaFoldDB" id="A0A8H7UVP5"/>
<evidence type="ECO:0000256" key="3">
    <source>
        <dbReference type="ARBA" id="ARBA00023125"/>
    </source>
</evidence>
<keyword evidence="3" id="KW-0238">DNA-binding</keyword>
<feature type="domain" description="BHLH" evidence="7">
    <location>
        <begin position="186"/>
        <end position="245"/>
    </location>
</feature>
<feature type="region of interest" description="Disordered" evidence="6">
    <location>
        <begin position="141"/>
        <end position="169"/>
    </location>
</feature>
<dbReference type="PROSITE" id="PS50888">
    <property type="entry name" value="BHLH"/>
    <property type="match status" value="1"/>
</dbReference>
<dbReference type="GO" id="GO:0046983">
    <property type="term" value="F:protein dimerization activity"/>
    <property type="evidence" value="ECO:0007669"/>
    <property type="project" value="InterPro"/>
</dbReference>
<protein>
    <recommendedName>
        <fullName evidence="7">BHLH domain-containing protein</fullName>
    </recommendedName>
</protein>
<keyword evidence="9" id="KW-1185">Reference proteome</keyword>
<proteinExistence type="predicted"/>
<evidence type="ECO:0000256" key="4">
    <source>
        <dbReference type="ARBA" id="ARBA00023163"/>
    </source>
</evidence>
<evidence type="ECO:0000259" key="7">
    <source>
        <dbReference type="PROSITE" id="PS50888"/>
    </source>
</evidence>
<dbReference type="GO" id="GO:0005634">
    <property type="term" value="C:nucleus"/>
    <property type="evidence" value="ECO:0007669"/>
    <property type="project" value="UniProtKB-SubCell"/>
</dbReference>
<sequence>MSSQQATTQPLRLRNPTPYHLQQQPTAGHPLTESRPLGFNHDPPTSPIDFNNSFSHNLLNQDYGDEGDFTPMYNRNSFGSSTQTPMDIRRSSTATDATLQSMGRQDYNPVFMPGSLDSAHSLAMSAPSGYDYGYPSNNPSAHGGGGATGSANNVTLEPSTSGTARSFEDDYTVQMNMQLMMEKRRRRRESHNAVERRRRDNINDRIGELCTLLPEAALENTNIGPNNKPNKGAILRKSVDHIRQLQQEVHVYHQRVQDLEKTLAMYRSSPSSSS</sequence>
<dbReference type="InterPro" id="IPR011598">
    <property type="entry name" value="bHLH_dom"/>
</dbReference>